<dbReference type="PANTHER" id="PTHR43201:SF8">
    <property type="entry name" value="ACYL-COA SYNTHETASE FAMILY MEMBER 3"/>
    <property type="match status" value="1"/>
</dbReference>
<dbReference type="InterPro" id="IPR020845">
    <property type="entry name" value="AMP-binding_CS"/>
</dbReference>
<dbReference type="AlphaFoldDB" id="A0A1Q5T3Y5"/>
<feature type="domain" description="AMP-binding enzyme C-terminal" evidence="3">
    <location>
        <begin position="430"/>
        <end position="510"/>
    </location>
</feature>
<dbReference type="GO" id="GO:0006631">
    <property type="term" value="P:fatty acid metabolic process"/>
    <property type="evidence" value="ECO:0007669"/>
    <property type="project" value="TreeGrafter"/>
</dbReference>
<comment type="caution">
    <text evidence="4">The sequence shown here is derived from an EMBL/GenBank/DDBJ whole genome shotgun (WGS) entry which is preliminary data.</text>
</comment>
<dbReference type="Gene3D" id="3.30.300.30">
    <property type="match status" value="1"/>
</dbReference>
<dbReference type="InterPro" id="IPR000873">
    <property type="entry name" value="AMP-dep_synth/lig_dom"/>
</dbReference>
<evidence type="ECO:0000313" key="5">
    <source>
        <dbReference type="Proteomes" id="UP000186955"/>
    </source>
</evidence>
<name>A0A1Q5T3Y5_9EURO</name>
<dbReference type="Pfam" id="PF13193">
    <property type="entry name" value="AMP-binding_C"/>
    <property type="match status" value="1"/>
</dbReference>
<comment type="similarity">
    <text evidence="1">Belongs to the ATP-dependent AMP-binding enzyme family.</text>
</comment>
<sequence>MGDRTLYVPSHIGENVLPNLPFFHKLLRYAQRKPSRIAIRDVNAGLEKTYRDVLSDALALRVELEKTLGQSTLRELSEDKEVYIGLLAPGGYEYTVGFIAILAMGAAVVPMAAGLPVEEASYFLHKAQCVALVASTTSEELGKSIVRSMGEKKNFAIPCLAPIASLFLPTPISAEDVVISSNRMLDMNGASAVIFTSGTTGPPKGAVQRRTWLTGNAETDADFYRITENDVVLHVLPVHHASGVGLTFLPFLTAGACIEFRSGGFDTAWTWERWRRGGLTFFSGVPTIYMRMMRYYEENIANQAPEIRDQYVAGARSIRTMLCGSSALPGPVQEFWENLRQLPILTRYGATEFGAVIKTDLDPTGTPRNSVGRVVEYLHDEKATMEAHDKDGYFKSGDIARREGKYYFILGRASIDIIKSGGYKISALDVEREILGLDYVSEVMVVGVEDEEFGQRVAATISLKTDPNTTRNSLTLAELREDLRTKLAGYKMPTILRLVKGELPKSGTAKVQKKILGPKFFPPNYREIPEVQVWSKGKSAKL</sequence>
<dbReference type="InterPro" id="IPR025110">
    <property type="entry name" value="AMP-bd_C"/>
</dbReference>
<reference evidence="4 5" key="1">
    <citation type="submission" date="2016-10" db="EMBL/GenBank/DDBJ databases">
        <title>Genome sequence of the ascomycete fungus Penicillium subrubescens.</title>
        <authorList>
            <person name="De Vries R.P."/>
            <person name="Peng M."/>
            <person name="Dilokpimol A."/>
            <person name="Hilden K."/>
            <person name="Makela M.R."/>
            <person name="Grigoriev I."/>
            <person name="Riley R."/>
            <person name="Granchi Z."/>
        </authorList>
    </citation>
    <scope>NUCLEOTIDE SEQUENCE [LARGE SCALE GENOMIC DNA]</scope>
    <source>
        <strain evidence="4 5">CBS 132785</strain>
    </source>
</reference>
<evidence type="ECO:0000259" key="2">
    <source>
        <dbReference type="Pfam" id="PF00501"/>
    </source>
</evidence>
<protein>
    <submittedName>
        <fullName evidence="4">Acyl-CoA synthetase family member 3, mitochondrial</fullName>
    </submittedName>
</protein>
<dbReference type="EMBL" id="MNBE01000708">
    <property type="protein sequence ID" value="OKO94941.1"/>
    <property type="molecule type" value="Genomic_DNA"/>
</dbReference>
<gene>
    <name evidence="4" type="ORF">PENSUB_11344</name>
</gene>
<accession>A0A1Q5T3Y5</accession>
<dbReference type="InterPro" id="IPR042099">
    <property type="entry name" value="ANL_N_sf"/>
</dbReference>
<dbReference type="PROSITE" id="PS00455">
    <property type="entry name" value="AMP_BINDING"/>
    <property type="match status" value="1"/>
</dbReference>
<dbReference type="GO" id="GO:0031956">
    <property type="term" value="F:medium-chain fatty acid-CoA ligase activity"/>
    <property type="evidence" value="ECO:0007669"/>
    <property type="project" value="TreeGrafter"/>
</dbReference>
<dbReference type="SUPFAM" id="SSF56801">
    <property type="entry name" value="Acetyl-CoA synthetase-like"/>
    <property type="match status" value="1"/>
</dbReference>
<evidence type="ECO:0000313" key="4">
    <source>
        <dbReference type="EMBL" id="OKO94941.1"/>
    </source>
</evidence>
<dbReference type="STRING" id="1316194.A0A1Q5T3Y5"/>
<keyword evidence="5" id="KW-1185">Reference proteome</keyword>
<organism evidence="4 5">
    <name type="scientific">Penicillium subrubescens</name>
    <dbReference type="NCBI Taxonomy" id="1316194"/>
    <lineage>
        <taxon>Eukaryota</taxon>
        <taxon>Fungi</taxon>
        <taxon>Dikarya</taxon>
        <taxon>Ascomycota</taxon>
        <taxon>Pezizomycotina</taxon>
        <taxon>Eurotiomycetes</taxon>
        <taxon>Eurotiomycetidae</taxon>
        <taxon>Eurotiales</taxon>
        <taxon>Aspergillaceae</taxon>
        <taxon>Penicillium</taxon>
    </lineage>
</organism>
<proteinExistence type="inferred from homology"/>
<dbReference type="PANTHER" id="PTHR43201">
    <property type="entry name" value="ACYL-COA SYNTHETASE"/>
    <property type="match status" value="1"/>
</dbReference>
<dbReference type="Proteomes" id="UP000186955">
    <property type="component" value="Unassembled WGS sequence"/>
</dbReference>
<dbReference type="Pfam" id="PF00501">
    <property type="entry name" value="AMP-binding"/>
    <property type="match status" value="1"/>
</dbReference>
<feature type="domain" description="AMP-dependent synthetase/ligase" evidence="2">
    <location>
        <begin position="28"/>
        <end position="375"/>
    </location>
</feature>
<evidence type="ECO:0000256" key="1">
    <source>
        <dbReference type="ARBA" id="ARBA00006432"/>
    </source>
</evidence>
<evidence type="ECO:0000259" key="3">
    <source>
        <dbReference type="Pfam" id="PF13193"/>
    </source>
</evidence>
<dbReference type="Gene3D" id="3.40.50.12780">
    <property type="entry name" value="N-terminal domain of ligase-like"/>
    <property type="match status" value="1"/>
</dbReference>
<dbReference type="InterPro" id="IPR045851">
    <property type="entry name" value="AMP-bd_C_sf"/>
</dbReference>